<dbReference type="PROSITE" id="PS51318">
    <property type="entry name" value="TAT"/>
    <property type="match status" value="1"/>
</dbReference>
<evidence type="ECO:0000313" key="3">
    <source>
        <dbReference type="Proteomes" id="UP000481583"/>
    </source>
</evidence>
<feature type="signal peptide" evidence="1">
    <location>
        <begin position="1"/>
        <end position="31"/>
    </location>
</feature>
<sequence>MSTARKRTLQRMVAVGAVAAVPLLGAGQAQAAAQEPPTDAVGAIDWVKKDMESLTFTKVFRDGHIVEVHAPLVKWLVIPMPM</sequence>
<name>A0A6G4UBD1_9ACTN</name>
<protein>
    <submittedName>
        <fullName evidence="2">Uncharacterized protein</fullName>
    </submittedName>
</protein>
<dbReference type="AlphaFoldDB" id="A0A6G4UBD1"/>
<gene>
    <name evidence="2" type="ORF">G5C51_31960</name>
</gene>
<organism evidence="2 3">
    <name type="scientific">Streptomyces coryli</name>
    <dbReference type="NCBI Taxonomy" id="1128680"/>
    <lineage>
        <taxon>Bacteria</taxon>
        <taxon>Bacillati</taxon>
        <taxon>Actinomycetota</taxon>
        <taxon>Actinomycetes</taxon>
        <taxon>Kitasatosporales</taxon>
        <taxon>Streptomycetaceae</taxon>
        <taxon>Streptomyces</taxon>
    </lineage>
</organism>
<dbReference type="InterPro" id="IPR006311">
    <property type="entry name" value="TAT_signal"/>
</dbReference>
<dbReference type="Proteomes" id="UP000481583">
    <property type="component" value="Unassembled WGS sequence"/>
</dbReference>
<proteinExistence type="predicted"/>
<evidence type="ECO:0000313" key="2">
    <source>
        <dbReference type="EMBL" id="NGN68501.1"/>
    </source>
</evidence>
<feature type="chain" id="PRO_5026180715" evidence="1">
    <location>
        <begin position="32"/>
        <end position="82"/>
    </location>
</feature>
<evidence type="ECO:0000256" key="1">
    <source>
        <dbReference type="SAM" id="SignalP"/>
    </source>
</evidence>
<reference evidence="2 3" key="1">
    <citation type="submission" date="2020-02" db="EMBL/GenBank/DDBJ databases">
        <title>Whole-genome analyses of novel actinobacteria.</title>
        <authorList>
            <person name="Sahin N."/>
        </authorList>
    </citation>
    <scope>NUCLEOTIDE SEQUENCE [LARGE SCALE GENOMIC DNA]</scope>
    <source>
        <strain evidence="2 3">A7024</strain>
    </source>
</reference>
<dbReference type="RefSeq" id="WP_165242513.1">
    <property type="nucleotide sequence ID" value="NZ_JAAKZV010000209.1"/>
</dbReference>
<keyword evidence="3" id="KW-1185">Reference proteome</keyword>
<keyword evidence="1" id="KW-0732">Signal</keyword>
<comment type="caution">
    <text evidence="2">The sequence shown here is derived from an EMBL/GenBank/DDBJ whole genome shotgun (WGS) entry which is preliminary data.</text>
</comment>
<dbReference type="EMBL" id="JAAKZV010000209">
    <property type="protein sequence ID" value="NGN68501.1"/>
    <property type="molecule type" value="Genomic_DNA"/>
</dbReference>
<accession>A0A6G4UBD1</accession>